<feature type="transmembrane region" description="Helical" evidence="1">
    <location>
        <begin position="630"/>
        <end position="648"/>
    </location>
</feature>
<feature type="transmembrane region" description="Helical" evidence="1">
    <location>
        <begin position="344"/>
        <end position="362"/>
    </location>
</feature>
<dbReference type="Pfam" id="PF24677">
    <property type="entry name" value="DUF7657"/>
    <property type="match status" value="1"/>
</dbReference>
<protein>
    <recommendedName>
        <fullName evidence="6">Glycosyltransferase RgtA/B/C/D-like domain-containing protein</fullName>
    </recommendedName>
</protein>
<feature type="transmembrane region" description="Helical" evidence="1">
    <location>
        <begin position="296"/>
        <end position="314"/>
    </location>
</feature>
<comment type="caution">
    <text evidence="4">The sequence shown here is derived from an EMBL/GenBank/DDBJ whole genome shotgun (WGS) entry which is preliminary data.</text>
</comment>
<name>A0ABV2Q920_9BURK</name>
<feature type="transmembrane region" description="Helical" evidence="1">
    <location>
        <begin position="135"/>
        <end position="154"/>
    </location>
</feature>
<dbReference type="EMBL" id="JBEPSH010000005">
    <property type="protein sequence ID" value="MET4577531.1"/>
    <property type="molecule type" value="Genomic_DNA"/>
</dbReference>
<feature type="transmembrane region" description="Helical" evidence="1">
    <location>
        <begin position="551"/>
        <end position="575"/>
    </location>
</feature>
<evidence type="ECO:0000313" key="5">
    <source>
        <dbReference type="Proteomes" id="UP001549320"/>
    </source>
</evidence>
<evidence type="ECO:0008006" key="6">
    <source>
        <dbReference type="Google" id="ProtNLM"/>
    </source>
</evidence>
<accession>A0ABV2Q920</accession>
<evidence type="ECO:0000259" key="3">
    <source>
        <dbReference type="Pfam" id="PF24677"/>
    </source>
</evidence>
<keyword evidence="1" id="KW-1133">Transmembrane helix</keyword>
<feature type="transmembrane region" description="Helical" evidence="1">
    <location>
        <begin position="175"/>
        <end position="194"/>
    </location>
</feature>
<gene>
    <name evidence="4" type="ORF">ABIE13_002642</name>
</gene>
<feature type="transmembrane region" description="Helical" evidence="1">
    <location>
        <begin position="369"/>
        <end position="386"/>
    </location>
</feature>
<feature type="transmembrane region" description="Helical" evidence="1">
    <location>
        <begin position="596"/>
        <end position="618"/>
    </location>
</feature>
<feature type="domain" description="DUF7657" evidence="3">
    <location>
        <begin position="182"/>
        <end position="574"/>
    </location>
</feature>
<evidence type="ECO:0000313" key="4">
    <source>
        <dbReference type="EMBL" id="MET4577531.1"/>
    </source>
</evidence>
<dbReference type="Pfam" id="PF24672">
    <property type="entry name" value="DUF7654"/>
    <property type="match status" value="1"/>
</dbReference>
<feature type="transmembrane region" description="Helical" evidence="1">
    <location>
        <begin position="521"/>
        <end position="545"/>
    </location>
</feature>
<feature type="transmembrane region" description="Helical" evidence="1">
    <location>
        <begin position="422"/>
        <end position="441"/>
    </location>
</feature>
<organism evidence="4 5">
    <name type="scientific">Ottowia thiooxydans</name>
    <dbReference type="NCBI Taxonomy" id="219182"/>
    <lineage>
        <taxon>Bacteria</taxon>
        <taxon>Pseudomonadati</taxon>
        <taxon>Pseudomonadota</taxon>
        <taxon>Betaproteobacteria</taxon>
        <taxon>Burkholderiales</taxon>
        <taxon>Comamonadaceae</taxon>
        <taxon>Ottowia</taxon>
    </lineage>
</organism>
<dbReference type="InterPro" id="IPR056071">
    <property type="entry name" value="DUF7654"/>
</dbReference>
<sequence length="827" mass="91812">MRETTFLFRSFLLAMVLGCLWISNVAASSGEPWALVEQVRAHQADANVEVIVKGIIPSAIVSDFSVRPGEPNIFIKGLSVKSRSDENSDFEFTVNSEKFQNGGYFPLAIGIEYESKYHPLIFKSGAELSAHVPVIYGRHWTMLAVIVIAIGLGLSRHFQNWCGKLGCWVERHQRTLAWGIGALALLLVAAGWTGSSWRRMADSYAGKSFLEWQGSQWHSRSFKLDRWDEWGVITPAVFAQLNHEPKFPIVNTNIGPEGQNMGVIGMFGVPIAQVAALARPATWGYFVLPLRQAMSWQWQIQFWGCLLAVWWFLNTLRAGQAGRNLALATSFCMVPYAAGWSNWPLYASLFPVLSFCLAAKLLRTRSMMSTLSLGAALGWVLASWVLVLYPPWLVIVGSLCALLMLGWVLDHRRELVWGISQWLALSCAVVVAGVLLGSWWLDTRDAVAQVQATVYPGGRQAELGGNPSLIWMLRGYLGLEAFANNMGPASNKSEISSYFFVPFAMAAVLLWGAFKSSRPRGVWLGLVTFVAIYAWYCLMGFPLWLAEMSKWGVLTINRMDLGLGLAMVVLTCLLRSPSSIGVQVTRNLPSGEFSRFAHSGMGIALAAGSAALAWWMLAHIGPDLMPHNPWPFRAAVVLMCAAMAWWMWRRQAMALTLAMLVMGFGAAFTYTPVSRAPEAVWLSDAVKPFVTDASRPRLAKTLVVDSDSLPAMALAALGVPVIDGPLYYPHRTLWRGMQLPEDQWPIVNRYQHLVFLPEKNVAGPLHYRVMSPGMDAVRVFFDPIAFDFTRTGAERVVSHESLANALDGNSGLERIGEHRQYVWFRVK</sequence>
<dbReference type="Proteomes" id="UP001549320">
    <property type="component" value="Unassembled WGS sequence"/>
</dbReference>
<evidence type="ECO:0000256" key="1">
    <source>
        <dbReference type="SAM" id="Phobius"/>
    </source>
</evidence>
<feature type="domain" description="DUF7654" evidence="2">
    <location>
        <begin position="701"/>
        <end position="826"/>
    </location>
</feature>
<reference evidence="4 5" key="1">
    <citation type="submission" date="2024-06" db="EMBL/GenBank/DDBJ databases">
        <title>Sorghum-associated microbial communities from plants grown in Nebraska, USA.</title>
        <authorList>
            <person name="Schachtman D."/>
        </authorList>
    </citation>
    <scope>NUCLEOTIDE SEQUENCE [LARGE SCALE GENOMIC DNA]</scope>
    <source>
        <strain evidence="4 5">2709</strain>
    </source>
</reference>
<dbReference type="RefSeq" id="WP_354444003.1">
    <property type="nucleotide sequence ID" value="NZ_JBEPSH010000005.1"/>
</dbReference>
<keyword evidence="1" id="KW-0472">Membrane</keyword>
<dbReference type="InterPro" id="IPR056074">
    <property type="entry name" value="DUF7657"/>
</dbReference>
<feature type="transmembrane region" description="Helical" evidence="1">
    <location>
        <begin position="655"/>
        <end position="673"/>
    </location>
</feature>
<feature type="transmembrane region" description="Helical" evidence="1">
    <location>
        <begin position="495"/>
        <end position="514"/>
    </location>
</feature>
<keyword evidence="1" id="KW-0812">Transmembrane</keyword>
<keyword evidence="5" id="KW-1185">Reference proteome</keyword>
<feature type="transmembrane region" description="Helical" evidence="1">
    <location>
        <begin position="392"/>
        <end position="410"/>
    </location>
</feature>
<proteinExistence type="predicted"/>
<evidence type="ECO:0000259" key="2">
    <source>
        <dbReference type="Pfam" id="PF24672"/>
    </source>
</evidence>